<dbReference type="InterPro" id="IPR004511">
    <property type="entry name" value="PAPS/APS_Rdtase"/>
</dbReference>
<protein>
    <recommendedName>
        <fullName evidence="4">Adenosine 5'-phosphosulfate reductase</fullName>
        <shortName evidence="4">APS reductase</shortName>
        <ecNumber evidence="4">1.8.4.10</ecNumber>
    </recommendedName>
    <alternativeName>
        <fullName evidence="4">5'-adenylylsulfate reductase</fullName>
    </alternativeName>
    <alternativeName>
        <fullName evidence="4">Thioredoxin-dependent 5'-adenylylsulfate reductase</fullName>
    </alternativeName>
</protein>
<dbReference type="Gene3D" id="3.40.50.620">
    <property type="entry name" value="HUPs"/>
    <property type="match status" value="1"/>
</dbReference>
<dbReference type="OrthoDB" id="9794018at2"/>
<dbReference type="GO" id="GO:0046872">
    <property type="term" value="F:metal ion binding"/>
    <property type="evidence" value="ECO:0007669"/>
    <property type="project" value="UniProtKB-KW"/>
</dbReference>
<evidence type="ECO:0000256" key="1">
    <source>
        <dbReference type="ARBA" id="ARBA00009732"/>
    </source>
</evidence>
<dbReference type="GO" id="GO:0051539">
    <property type="term" value="F:4 iron, 4 sulfur cluster binding"/>
    <property type="evidence" value="ECO:0007669"/>
    <property type="project" value="UniProtKB-UniRule"/>
</dbReference>
<dbReference type="PANTHER" id="PTHR46509">
    <property type="entry name" value="PHOSPHOADENOSINE PHOSPHOSULFATE REDUCTASE"/>
    <property type="match status" value="1"/>
</dbReference>
<comment type="similarity">
    <text evidence="1 4">Belongs to the PAPS reductase family. CysH subfamily.</text>
</comment>
<dbReference type="SUPFAM" id="SSF52402">
    <property type="entry name" value="Adenine nucleotide alpha hydrolases-like"/>
    <property type="match status" value="1"/>
</dbReference>
<feature type="active site" description="Nucleophile; cysteine thiosulfonate intermediate" evidence="4">
    <location>
        <position position="236"/>
    </location>
</feature>
<keyword evidence="4" id="KW-0479">Metal-binding</keyword>
<comment type="cofactor">
    <cofactor evidence="4">
        <name>[4Fe-4S] cluster</name>
        <dbReference type="ChEBI" id="CHEBI:49883"/>
    </cofactor>
    <text evidence="4">Binds 1 [4Fe-4S] cluster per subunit.</text>
</comment>
<keyword evidence="2 4" id="KW-0560">Oxidoreductase</keyword>
<comment type="pathway">
    <text evidence="3 4">Sulfur metabolism; hydrogen sulfide biosynthesis; sulfite from sulfate.</text>
</comment>
<gene>
    <name evidence="4" type="primary">cysH</name>
    <name evidence="6" type="ORF">CSW64_08075</name>
</gene>
<keyword evidence="4" id="KW-0408">Iron</keyword>
<dbReference type="GO" id="GO:0004604">
    <property type="term" value="F:phosphoadenylyl-sulfate reductase (thioredoxin) activity"/>
    <property type="evidence" value="ECO:0007669"/>
    <property type="project" value="UniProtKB-UniRule"/>
</dbReference>
<dbReference type="Pfam" id="PF01507">
    <property type="entry name" value="PAPS_reduct"/>
    <property type="match status" value="1"/>
</dbReference>
<evidence type="ECO:0000256" key="3">
    <source>
        <dbReference type="ARBA" id="ARBA00024327"/>
    </source>
</evidence>
<dbReference type="EMBL" id="CP024201">
    <property type="protein sequence ID" value="ATQ42373.1"/>
    <property type="molecule type" value="Genomic_DNA"/>
</dbReference>
<feature type="binding site" evidence="4">
    <location>
        <position position="210"/>
    </location>
    <ligand>
        <name>[4Fe-4S] cluster</name>
        <dbReference type="ChEBI" id="CHEBI:49883"/>
    </ligand>
</feature>
<dbReference type="EC" id="1.8.4.10" evidence="4"/>
<dbReference type="PANTHER" id="PTHR46509:SF1">
    <property type="entry name" value="PHOSPHOADENOSINE PHOSPHOSULFATE REDUCTASE"/>
    <property type="match status" value="1"/>
</dbReference>
<evidence type="ECO:0000313" key="6">
    <source>
        <dbReference type="EMBL" id="ATQ42373.1"/>
    </source>
</evidence>
<feature type="binding site" evidence="4">
    <location>
        <position position="130"/>
    </location>
    <ligand>
        <name>[4Fe-4S] cluster</name>
        <dbReference type="ChEBI" id="CHEBI:49883"/>
    </ligand>
</feature>
<dbReference type="GO" id="GO:0019379">
    <property type="term" value="P:sulfate assimilation, phosphoadenylyl sulfate reduction by phosphoadenylyl-sulfate reductase (thioredoxin)"/>
    <property type="evidence" value="ECO:0007669"/>
    <property type="project" value="UniProtKB-UniRule"/>
</dbReference>
<sequence length="253" mass="27487">MAFDRQQLDQPQIVTPSAALAARLDAELRSAHPRTIIEAAYAEYGDRLALVSSFGAESAVLLHLAAQVSPDIPVLFLDTGMLFGQTLDYRKSLAARLGLTEVRDLRPTFADIAVHDPKSDLWKSDTDACCNIRKVVPLDKALKSFGGWLTGRKRFHGGDRLRLAVVEEADGQLKFNPLANWGKEDLDAYVVEHDLPAHPLVAQGFPSIGCWPCTAPVEEGQDVRAGRWKGQDKTECGIHVARAPSAPNVGGGI</sequence>
<dbReference type="InterPro" id="IPR014729">
    <property type="entry name" value="Rossmann-like_a/b/a_fold"/>
</dbReference>
<dbReference type="NCBIfam" id="TIGR00434">
    <property type="entry name" value="cysH"/>
    <property type="match status" value="1"/>
</dbReference>
<evidence type="ECO:0000259" key="5">
    <source>
        <dbReference type="Pfam" id="PF01507"/>
    </source>
</evidence>
<dbReference type="GO" id="GO:0005737">
    <property type="term" value="C:cytoplasm"/>
    <property type="evidence" value="ECO:0007669"/>
    <property type="project" value="UniProtKB-SubCell"/>
</dbReference>
<evidence type="ECO:0000313" key="7">
    <source>
        <dbReference type="Proteomes" id="UP000228945"/>
    </source>
</evidence>
<dbReference type="RefSeq" id="WP_099621630.1">
    <property type="nucleotide sequence ID" value="NZ_CP024201.1"/>
</dbReference>
<dbReference type="PIRSF" id="PIRSF000857">
    <property type="entry name" value="PAPS_reductase"/>
    <property type="match status" value="1"/>
</dbReference>
<name>A0A2D2AWK1_9CAUL</name>
<feature type="binding site" evidence="4">
    <location>
        <position position="213"/>
    </location>
    <ligand>
        <name>[4Fe-4S] cluster</name>
        <dbReference type="ChEBI" id="CHEBI:49883"/>
    </ligand>
</feature>
<reference evidence="6 7" key="1">
    <citation type="submission" date="2017-10" db="EMBL/GenBank/DDBJ databases">
        <title>Genome sequence of Caulobacter mirabilis FWC38.</title>
        <authorList>
            <person name="Fiebig A."/>
            <person name="Crosson S."/>
        </authorList>
    </citation>
    <scope>NUCLEOTIDE SEQUENCE [LARGE SCALE GENOMIC DNA]</scope>
    <source>
        <strain evidence="6 7">FWC 38</strain>
    </source>
</reference>
<dbReference type="InterPro" id="IPR002500">
    <property type="entry name" value="PAPS_reduct_dom"/>
</dbReference>
<comment type="catalytic activity">
    <reaction evidence="4">
        <text>[thioredoxin]-disulfide + sulfite + AMP + 2 H(+) = adenosine 5'-phosphosulfate + [thioredoxin]-dithiol</text>
        <dbReference type="Rhea" id="RHEA:21976"/>
        <dbReference type="Rhea" id="RHEA-COMP:10698"/>
        <dbReference type="Rhea" id="RHEA-COMP:10700"/>
        <dbReference type="ChEBI" id="CHEBI:15378"/>
        <dbReference type="ChEBI" id="CHEBI:17359"/>
        <dbReference type="ChEBI" id="CHEBI:29950"/>
        <dbReference type="ChEBI" id="CHEBI:50058"/>
        <dbReference type="ChEBI" id="CHEBI:58243"/>
        <dbReference type="ChEBI" id="CHEBI:456215"/>
        <dbReference type="EC" id="1.8.4.10"/>
    </reaction>
</comment>
<evidence type="ECO:0000256" key="2">
    <source>
        <dbReference type="ARBA" id="ARBA00023002"/>
    </source>
</evidence>
<dbReference type="GO" id="GO:0043866">
    <property type="term" value="F:adenylyl-sulfate reductase (thioredoxin) activity"/>
    <property type="evidence" value="ECO:0007669"/>
    <property type="project" value="UniProtKB-EC"/>
</dbReference>
<dbReference type="NCBIfam" id="NF002537">
    <property type="entry name" value="PRK02090.1"/>
    <property type="match status" value="1"/>
</dbReference>
<accession>A0A2D2AWK1</accession>
<organism evidence="6 7">
    <name type="scientific">Caulobacter mirabilis</name>
    <dbReference type="NCBI Taxonomy" id="69666"/>
    <lineage>
        <taxon>Bacteria</taxon>
        <taxon>Pseudomonadati</taxon>
        <taxon>Pseudomonadota</taxon>
        <taxon>Alphaproteobacteria</taxon>
        <taxon>Caulobacterales</taxon>
        <taxon>Caulobacteraceae</taxon>
        <taxon>Caulobacter</taxon>
    </lineage>
</organism>
<dbReference type="HAMAP" id="MF_00063">
    <property type="entry name" value="CysH"/>
    <property type="match status" value="1"/>
</dbReference>
<keyword evidence="4" id="KW-0411">Iron-sulfur</keyword>
<comment type="subcellular location">
    <subcellularLocation>
        <location evidence="4">Cytoplasm</location>
    </subcellularLocation>
</comment>
<dbReference type="AlphaFoldDB" id="A0A2D2AWK1"/>
<feature type="binding site" evidence="4">
    <location>
        <position position="129"/>
    </location>
    <ligand>
        <name>[4Fe-4S] cluster</name>
        <dbReference type="ChEBI" id="CHEBI:49883"/>
    </ligand>
</feature>
<feature type="domain" description="Phosphoadenosine phosphosulphate reductase" evidence="5">
    <location>
        <begin position="48"/>
        <end position="216"/>
    </location>
</feature>
<dbReference type="Proteomes" id="UP000228945">
    <property type="component" value="Chromosome"/>
</dbReference>
<comment type="function">
    <text evidence="4">Catalyzes the formation of sulfite from adenosine 5'-phosphosulfate (APS) using thioredoxin as an electron donor.</text>
</comment>
<keyword evidence="4" id="KW-0963">Cytoplasm</keyword>
<dbReference type="KEGG" id="cmb:CSW64_08075"/>
<dbReference type="CDD" id="cd23945">
    <property type="entry name" value="PAPS_reductase"/>
    <property type="match status" value="1"/>
</dbReference>
<proteinExistence type="inferred from homology"/>
<keyword evidence="7" id="KW-1185">Reference proteome</keyword>
<dbReference type="GO" id="GO:0070814">
    <property type="term" value="P:hydrogen sulfide biosynthetic process"/>
    <property type="evidence" value="ECO:0007669"/>
    <property type="project" value="UniProtKB-UniRule"/>
</dbReference>
<evidence type="ECO:0000256" key="4">
    <source>
        <dbReference type="HAMAP-Rule" id="MF_00063"/>
    </source>
</evidence>